<dbReference type="PROSITE" id="PS51462">
    <property type="entry name" value="NUDIX"/>
    <property type="match status" value="1"/>
</dbReference>
<keyword evidence="9 10" id="KW-0413">Isomerase</keyword>
<feature type="active site" evidence="10">
    <location>
        <position position="70"/>
    </location>
</feature>
<comment type="pathway">
    <text evidence="1 10">Isoprenoid biosynthesis; dimethylallyl diphosphate biosynthesis; dimethylallyl diphosphate from isopentenyl diphosphate: step 1/1.</text>
</comment>
<dbReference type="GO" id="GO:0046872">
    <property type="term" value="F:metal ion binding"/>
    <property type="evidence" value="ECO:0007669"/>
    <property type="project" value="UniProtKB-KW"/>
</dbReference>
<dbReference type="NCBIfam" id="TIGR02150">
    <property type="entry name" value="IPP_isom_1"/>
    <property type="match status" value="1"/>
</dbReference>
<comment type="function">
    <text evidence="10">Catalyzes the 1,3-allylic rearrangement of the homoallylic substrate isopentenyl (IPP) to its highly electrophilic allylic isomer, dimethylallyl diphosphate (DMAPP).</text>
</comment>
<evidence type="ECO:0000256" key="7">
    <source>
        <dbReference type="ARBA" id="ARBA00023211"/>
    </source>
</evidence>
<evidence type="ECO:0000256" key="1">
    <source>
        <dbReference type="ARBA" id="ARBA00004826"/>
    </source>
</evidence>
<dbReference type="RefSeq" id="WP_133854280.1">
    <property type="nucleotide sequence ID" value="NZ_SNXZ01000011.1"/>
</dbReference>
<evidence type="ECO:0000256" key="2">
    <source>
        <dbReference type="ARBA" id="ARBA00007579"/>
    </source>
</evidence>
<dbReference type="EC" id="5.3.3.2" evidence="3 10"/>
<accession>A0A4R6RV81</accession>
<feature type="binding site" evidence="10">
    <location>
        <position position="72"/>
    </location>
    <ligand>
        <name>Mn(2+)</name>
        <dbReference type="ChEBI" id="CHEBI:29035"/>
    </ligand>
</feature>
<feature type="active site" evidence="10">
    <location>
        <position position="122"/>
    </location>
</feature>
<comment type="subcellular location">
    <subcellularLocation>
        <location evidence="10">Cytoplasm</location>
    </subcellularLocation>
</comment>
<protein>
    <recommendedName>
        <fullName evidence="3 10">Isopentenyl-diphosphate Delta-isomerase</fullName>
        <shortName evidence="10">IPP isomerase</shortName>
        <ecNumber evidence="3 10">5.3.3.2</ecNumber>
    </recommendedName>
    <alternativeName>
        <fullName evidence="10">IPP:DMAPP isomerase</fullName>
    </alternativeName>
    <alternativeName>
        <fullName evidence="10">Isopentenyl pyrophosphate isomerase</fullName>
    </alternativeName>
</protein>
<dbReference type="AlphaFoldDB" id="A0A4R6RV81"/>
<feature type="binding site" evidence="10">
    <location>
        <position position="28"/>
    </location>
    <ligand>
        <name>Mn(2+)</name>
        <dbReference type="ChEBI" id="CHEBI:29035"/>
    </ligand>
</feature>
<dbReference type="UniPathway" id="UPA00059">
    <property type="reaction ID" value="UER00104"/>
</dbReference>
<dbReference type="PIRSF" id="PIRSF018427">
    <property type="entry name" value="Isopntndiph_ism"/>
    <property type="match status" value="1"/>
</dbReference>
<evidence type="ECO:0000313" key="13">
    <source>
        <dbReference type="Proteomes" id="UP000295444"/>
    </source>
</evidence>
<evidence type="ECO:0000313" key="12">
    <source>
        <dbReference type="EMBL" id="TDP90006.1"/>
    </source>
</evidence>
<evidence type="ECO:0000256" key="5">
    <source>
        <dbReference type="ARBA" id="ARBA00022723"/>
    </source>
</evidence>
<dbReference type="GO" id="GO:0050992">
    <property type="term" value="P:dimethylallyl diphosphate biosynthetic process"/>
    <property type="evidence" value="ECO:0007669"/>
    <property type="project" value="UniProtKB-UniRule"/>
</dbReference>
<dbReference type="NCBIfam" id="NF002995">
    <property type="entry name" value="PRK03759.1"/>
    <property type="match status" value="1"/>
</dbReference>
<dbReference type="SUPFAM" id="SSF55811">
    <property type="entry name" value="Nudix"/>
    <property type="match status" value="1"/>
</dbReference>
<keyword evidence="5 10" id="KW-0479">Metal-binding</keyword>
<dbReference type="Proteomes" id="UP000295444">
    <property type="component" value="Unassembled WGS sequence"/>
</dbReference>
<dbReference type="InterPro" id="IPR000086">
    <property type="entry name" value="NUDIX_hydrolase_dom"/>
</dbReference>
<keyword evidence="7 10" id="KW-0464">Manganese</keyword>
<evidence type="ECO:0000256" key="8">
    <source>
        <dbReference type="ARBA" id="ARBA00023229"/>
    </source>
</evidence>
<organism evidence="12 13">
    <name type="scientific">Labedaea rhizosphaerae</name>
    <dbReference type="NCBI Taxonomy" id="598644"/>
    <lineage>
        <taxon>Bacteria</taxon>
        <taxon>Bacillati</taxon>
        <taxon>Actinomycetota</taxon>
        <taxon>Actinomycetes</taxon>
        <taxon>Pseudonocardiales</taxon>
        <taxon>Pseudonocardiaceae</taxon>
        <taxon>Labedaea</taxon>
    </lineage>
</organism>
<evidence type="ECO:0000256" key="3">
    <source>
        <dbReference type="ARBA" id="ARBA00012057"/>
    </source>
</evidence>
<evidence type="ECO:0000259" key="11">
    <source>
        <dbReference type="PROSITE" id="PS51462"/>
    </source>
</evidence>
<keyword evidence="6 10" id="KW-0460">Magnesium</keyword>
<dbReference type="Gene3D" id="3.90.79.10">
    <property type="entry name" value="Nucleoside Triphosphate Pyrophosphohydrolase"/>
    <property type="match status" value="1"/>
</dbReference>
<dbReference type="GO" id="GO:0009240">
    <property type="term" value="P:isopentenyl diphosphate biosynthetic process"/>
    <property type="evidence" value="ECO:0007669"/>
    <property type="project" value="TreeGrafter"/>
</dbReference>
<name>A0A4R6RV81_LABRH</name>
<sequence>MTDRERLFVELVDDTGAAAGACTVAEAHTAPGRRHRAFSVLLYHPDGRVLLQQRAAVKTRFPLLWSNTCCGHPEPGQAVAEAACVRLTEELGMDRDDTPTLVEVGVHRYRAVDEATGRVEHEWDHVLVGVLTGSLPTPDPVEVASIWWTDSALLQSDLARDPDSYTPWLPGVLQVAAAARYPRVSGESLPQ</sequence>
<proteinExistence type="inferred from homology"/>
<dbReference type="InterPro" id="IPR015797">
    <property type="entry name" value="NUDIX_hydrolase-like_dom_sf"/>
</dbReference>
<evidence type="ECO:0000256" key="4">
    <source>
        <dbReference type="ARBA" id="ARBA00022490"/>
    </source>
</evidence>
<evidence type="ECO:0000256" key="9">
    <source>
        <dbReference type="ARBA" id="ARBA00023235"/>
    </source>
</evidence>
<comment type="catalytic activity">
    <reaction evidence="10">
        <text>isopentenyl diphosphate = dimethylallyl diphosphate</text>
        <dbReference type="Rhea" id="RHEA:23284"/>
        <dbReference type="ChEBI" id="CHEBI:57623"/>
        <dbReference type="ChEBI" id="CHEBI:128769"/>
        <dbReference type="EC" id="5.3.3.2"/>
    </reaction>
</comment>
<dbReference type="EMBL" id="SNXZ01000011">
    <property type="protein sequence ID" value="TDP90006.1"/>
    <property type="molecule type" value="Genomic_DNA"/>
</dbReference>
<feature type="domain" description="Nudix hydrolase" evidence="11">
    <location>
        <begin position="33"/>
        <end position="171"/>
    </location>
</feature>
<feature type="binding site" evidence="10">
    <location>
        <position position="122"/>
    </location>
    <ligand>
        <name>Mn(2+)</name>
        <dbReference type="ChEBI" id="CHEBI:29035"/>
    </ligand>
</feature>
<dbReference type="GO" id="GO:0005737">
    <property type="term" value="C:cytoplasm"/>
    <property type="evidence" value="ECO:0007669"/>
    <property type="project" value="UniProtKB-SubCell"/>
</dbReference>
<gene>
    <name evidence="10" type="primary">idi</name>
    <name evidence="12" type="ORF">EV186_111132</name>
</gene>
<evidence type="ECO:0000256" key="6">
    <source>
        <dbReference type="ARBA" id="ARBA00022842"/>
    </source>
</evidence>
<dbReference type="HAMAP" id="MF_00202">
    <property type="entry name" value="Idi"/>
    <property type="match status" value="1"/>
</dbReference>
<dbReference type="InterPro" id="IPR056375">
    <property type="entry name" value="Idi_bact"/>
</dbReference>
<dbReference type="CDD" id="cd02885">
    <property type="entry name" value="NUDIX_IPP_Isomerase"/>
    <property type="match status" value="1"/>
</dbReference>
<keyword evidence="8 10" id="KW-0414">Isoprene biosynthesis</keyword>
<keyword evidence="4 10" id="KW-0963">Cytoplasm</keyword>
<reference evidence="12 13" key="1">
    <citation type="submission" date="2019-03" db="EMBL/GenBank/DDBJ databases">
        <title>Genomic Encyclopedia of Type Strains, Phase IV (KMG-IV): sequencing the most valuable type-strain genomes for metagenomic binning, comparative biology and taxonomic classification.</title>
        <authorList>
            <person name="Goeker M."/>
        </authorList>
    </citation>
    <scope>NUCLEOTIDE SEQUENCE [LARGE SCALE GENOMIC DNA]</scope>
    <source>
        <strain evidence="12 13">DSM 45361</strain>
    </source>
</reference>
<dbReference type="Pfam" id="PF00293">
    <property type="entry name" value="NUDIX"/>
    <property type="match status" value="1"/>
</dbReference>
<feature type="binding site" evidence="10">
    <location>
        <position position="35"/>
    </location>
    <ligand>
        <name>Mn(2+)</name>
        <dbReference type="ChEBI" id="CHEBI:29035"/>
    </ligand>
</feature>
<dbReference type="InterPro" id="IPR011876">
    <property type="entry name" value="IsopentenylPP_isomerase_typ1"/>
</dbReference>
<evidence type="ECO:0000256" key="10">
    <source>
        <dbReference type="HAMAP-Rule" id="MF_00202"/>
    </source>
</evidence>
<feature type="binding site" evidence="10">
    <location>
        <position position="120"/>
    </location>
    <ligand>
        <name>Mn(2+)</name>
        <dbReference type="ChEBI" id="CHEBI:29035"/>
    </ligand>
</feature>
<comment type="cofactor">
    <cofactor evidence="10">
        <name>Mg(2+)</name>
        <dbReference type="ChEBI" id="CHEBI:18420"/>
    </cofactor>
    <text evidence="10">Binds 1 Mg(2+) ion per subunit. The magnesium ion binds only when substrate is bound.</text>
</comment>
<dbReference type="PANTHER" id="PTHR10885:SF0">
    <property type="entry name" value="ISOPENTENYL-DIPHOSPHATE DELTA-ISOMERASE"/>
    <property type="match status" value="1"/>
</dbReference>
<dbReference type="PANTHER" id="PTHR10885">
    <property type="entry name" value="ISOPENTENYL-DIPHOSPHATE DELTA-ISOMERASE"/>
    <property type="match status" value="1"/>
</dbReference>
<dbReference type="OrthoDB" id="9809458at2"/>
<comment type="cofactor">
    <cofactor evidence="10">
        <name>Mn(2+)</name>
        <dbReference type="ChEBI" id="CHEBI:29035"/>
    </cofactor>
    <text evidence="10">Binds 1 Mn(2+) ion per subunit.</text>
</comment>
<keyword evidence="13" id="KW-1185">Reference proteome</keyword>
<comment type="similarity">
    <text evidence="2 10">Belongs to the IPP isomerase type 1 family.</text>
</comment>
<dbReference type="GO" id="GO:0004452">
    <property type="term" value="F:isopentenyl-diphosphate delta-isomerase activity"/>
    <property type="evidence" value="ECO:0007669"/>
    <property type="project" value="UniProtKB-UniRule"/>
</dbReference>
<comment type="caution">
    <text evidence="12">The sequence shown here is derived from an EMBL/GenBank/DDBJ whole genome shotgun (WGS) entry which is preliminary data.</text>
</comment>
<feature type="binding site" evidence="10">
    <location>
        <position position="90"/>
    </location>
    <ligand>
        <name>Mg(2+)</name>
        <dbReference type="ChEBI" id="CHEBI:18420"/>
    </ligand>
</feature>